<name>A0A2X2J010_SPHMU</name>
<evidence type="ECO:0000313" key="6">
    <source>
        <dbReference type="Proteomes" id="UP000251241"/>
    </source>
</evidence>
<accession>A0A2X2J010</accession>
<dbReference type="RefSeq" id="WP_112374831.1">
    <property type="nucleotide sequence ID" value="NZ_CP069793.1"/>
</dbReference>
<proteinExistence type="predicted"/>
<protein>
    <submittedName>
        <fullName evidence="5">Major facilitator superfamily transporter</fullName>
    </submittedName>
</protein>
<keyword evidence="1" id="KW-0812">Transmembrane</keyword>
<dbReference type="InterPro" id="IPR020846">
    <property type="entry name" value="MFS_dom"/>
</dbReference>
<evidence type="ECO:0000256" key="1">
    <source>
        <dbReference type="ARBA" id="ARBA00022692"/>
    </source>
</evidence>
<dbReference type="InterPro" id="IPR011701">
    <property type="entry name" value="MFS"/>
</dbReference>
<dbReference type="Proteomes" id="UP000251241">
    <property type="component" value="Unassembled WGS sequence"/>
</dbReference>
<dbReference type="AlphaFoldDB" id="A0A2X2J010"/>
<dbReference type="NCBIfam" id="NF003477">
    <property type="entry name" value="PRK05122.1"/>
    <property type="match status" value="1"/>
</dbReference>
<dbReference type="PROSITE" id="PS50850">
    <property type="entry name" value="MFS"/>
    <property type="match status" value="1"/>
</dbReference>
<dbReference type="InterPro" id="IPR036259">
    <property type="entry name" value="MFS_trans_sf"/>
</dbReference>
<dbReference type="InterPro" id="IPR052714">
    <property type="entry name" value="MFS_Exporter"/>
</dbReference>
<dbReference type="Pfam" id="PF07690">
    <property type="entry name" value="MFS_1"/>
    <property type="match status" value="1"/>
</dbReference>
<feature type="domain" description="Major facilitator superfamily (MFS) profile" evidence="4">
    <location>
        <begin position="186"/>
        <end position="387"/>
    </location>
</feature>
<reference evidence="5 6" key="1">
    <citation type="submission" date="2018-06" db="EMBL/GenBank/DDBJ databases">
        <authorList>
            <consortium name="Pathogen Informatics"/>
            <person name="Doyle S."/>
        </authorList>
    </citation>
    <scope>NUCLEOTIDE SEQUENCE [LARGE SCALE GENOMIC DNA]</scope>
    <source>
        <strain evidence="5 6">NCTC11343</strain>
    </source>
</reference>
<sequence length="387" mass="40911">MDAVNAVIKRNTKPNFYKIIVPIISSVFSVYLTIGVMLGTLPQYIQGHLKYSSIIVGIVIGLESIATLLTRAYAGKLTDTKGAKRSSRIGSFMIVSSGVFYLMASLFSGNVIIALSFILLAVLVQGTGESLFVTGSLTWGIGLAGVDQSGKVMTWNGIAMYAGIALGAPLGIALTNIAGIETAFIAIILLAVISLMVTYKLPVLAVDLEHVRTPFYKVIGKISSQGLGLAFSSIGFACISSFVALFFAQKQWGDASLAFMLFGGSYVLVRIFFSSYPDKYGAYTVAMVSFIVEVIGLFCIGFAPSKFIAIMGCCLTGAGFSLIFPALGVLAIKKVSPQMRGTALGAYGAFFDFSLGIAAPLAGLVAKWFSYQAVYLFGALAGYTGAY</sequence>
<evidence type="ECO:0000313" key="5">
    <source>
        <dbReference type="EMBL" id="SPZ85741.1"/>
    </source>
</evidence>
<dbReference type="EMBL" id="UAUU01000008">
    <property type="protein sequence ID" value="SPZ85741.1"/>
    <property type="molecule type" value="Genomic_DNA"/>
</dbReference>
<evidence type="ECO:0000259" key="4">
    <source>
        <dbReference type="PROSITE" id="PS50850"/>
    </source>
</evidence>
<keyword evidence="2" id="KW-1133">Transmembrane helix</keyword>
<dbReference type="Gene3D" id="1.20.1250.20">
    <property type="entry name" value="MFS general substrate transporter like domains"/>
    <property type="match status" value="1"/>
</dbReference>
<organism evidence="5 6">
    <name type="scientific">Sphingobacterium multivorum</name>
    <dbReference type="NCBI Taxonomy" id="28454"/>
    <lineage>
        <taxon>Bacteria</taxon>
        <taxon>Pseudomonadati</taxon>
        <taxon>Bacteroidota</taxon>
        <taxon>Sphingobacteriia</taxon>
        <taxon>Sphingobacteriales</taxon>
        <taxon>Sphingobacteriaceae</taxon>
        <taxon>Sphingobacterium</taxon>
    </lineage>
</organism>
<dbReference type="GeneID" id="97180957"/>
<dbReference type="PANTHER" id="PTHR23531">
    <property type="entry name" value="QUINOLENE RESISTANCE PROTEIN NORA"/>
    <property type="match status" value="1"/>
</dbReference>
<dbReference type="CDD" id="cd17489">
    <property type="entry name" value="MFS_YfcJ_like"/>
    <property type="match status" value="1"/>
</dbReference>
<keyword evidence="3" id="KW-0472">Membrane</keyword>
<evidence type="ECO:0000256" key="3">
    <source>
        <dbReference type="ARBA" id="ARBA00023136"/>
    </source>
</evidence>
<evidence type="ECO:0000256" key="2">
    <source>
        <dbReference type="ARBA" id="ARBA00022989"/>
    </source>
</evidence>
<dbReference type="SUPFAM" id="SSF103473">
    <property type="entry name" value="MFS general substrate transporter"/>
    <property type="match status" value="1"/>
</dbReference>
<gene>
    <name evidence="5" type="primary">yfcJ</name>
    <name evidence="5" type="ORF">NCTC11343_02305</name>
</gene>
<dbReference type="PANTHER" id="PTHR23531:SF1">
    <property type="entry name" value="QUINOLENE RESISTANCE PROTEIN NORA"/>
    <property type="match status" value="1"/>
</dbReference>
<dbReference type="GO" id="GO:0022857">
    <property type="term" value="F:transmembrane transporter activity"/>
    <property type="evidence" value="ECO:0007669"/>
    <property type="project" value="InterPro"/>
</dbReference>